<comment type="caution">
    <text evidence="3">The sequence shown here is derived from an EMBL/GenBank/DDBJ whole genome shotgun (WGS) entry which is preliminary data.</text>
</comment>
<dbReference type="PANTHER" id="PTHR13420">
    <property type="entry name" value="UPF0235 PROTEIN C15ORF40"/>
    <property type="match status" value="1"/>
</dbReference>
<proteinExistence type="inferred from homology"/>
<keyword evidence="4" id="KW-1185">Reference proteome</keyword>
<feature type="region of interest" description="Disordered" evidence="2">
    <location>
        <begin position="1"/>
        <end position="37"/>
    </location>
</feature>
<sequence length="153" mass="16429">MAPKKKTDSRNMSASSSSNNQSSTTQNTTNIPKSIATSSTNFPLSIRLTIFAKPNSSKSQIANINDEEIGVQIGAPPKEGEANKELCEYIAGVLGLAKSKVSLDKGGKSKHKIVLVEVDKDSAKSLCPKGKEKIPIDVNIVLEGVYEKLRNEI</sequence>
<evidence type="ECO:0000256" key="2">
    <source>
        <dbReference type="SAM" id="MobiDB-lite"/>
    </source>
</evidence>
<dbReference type="InterPro" id="IPR036591">
    <property type="entry name" value="YggU-like_sf"/>
</dbReference>
<protein>
    <submittedName>
        <fullName evidence="3">Uncharacterized protein</fullName>
    </submittedName>
</protein>
<feature type="compositionally biased region" description="Low complexity" evidence="2">
    <location>
        <begin position="15"/>
        <end position="30"/>
    </location>
</feature>
<accession>A0A6A5BJI6</accession>
<gene>
    <name evidence="3" type="ORF">FDP41_005749</name>
</gene>
<dbReference type="AlphaFoldDB" id="A0A6A5BJI6"/>
<evidence type="ECO:0000313" key="3">
    <source>
        <dbReference type="EMBL" id="KAF0974996.1"/>
    </source>
</evidence>
<evidence type="ECO:0000313" key="4">
    <source>
        <dbReference type="Proteomes" id="UP000444721"/>
    </source>
</evidence>
<dbReference type="EMBL" id="VFQX01000048">
    <property type="protein sequence ID" value="KAF0974996.1"/>
    <property type="molecule type" value="Genomic_DNA"/>
</dbReference>
<dbReference type="OMA" id="ATTRYIG"/>
<dbReference type="PANTHER" id="PTHR13420:SF7">
    <property type="entry name" value="UPF0235 PROTEIN C15ORF40"/>
    <property type="match status" value="1"/>
</dbReference>
<dbReference type="Gene3D" id="3.30.1200.10">
    <property type="entry name" value="YggU-like"/>
    <property type="match status" value="1"/>
</dbReference>
<dbReference type="InterPro" id="IPR003746">
    <property type="entry name" value="DUF167"/>
</dbReference>
<dbReference type="Proteomes" id="UP000444721">
    <property type="component" value="Unassembled WGS sequence"/>
</dbReference>
<dbReference type="VEuPathDB" id="AmoebaDB:NfTy_045470"/>
<name>A0A6A5BJI6_NAEFO</name>
<dbReference type="RefSeq" id="XP_044559709.1">
    <property type="nucleotide sequence ID" value="XM_044709307.1"/>
</dbReference>
<dbReference type="OrthoDB" id="244097at2759"/>
<organism evidence="3 4">
    <name type="scientific">Naegleria fowleri</name>
    <name type="common">Brain eating amoeba</name>
    <dbReference type="NCBI Taxonomy" id="5763"/>
    <lineage>
        <taxon>Eukaryota</taxon>
        <taxon>Discoba</taxon>
        <taxon>Heterolobosea</taxon>
        <taxon>Tetramitia</taxon>
        <taxon>Eutetramitia</taxon>
        <taxon>Vahlkampfiidae</taxon>
        <taxon>Naegleria</taxon>
    </lineage>
</organism>
<dbReference type="HAMAP" id="MF_00634">
    <property type="entry name" value="UPF0235"/>
    <property type="match status" value="1"/>
</dbReference>
<dbReference type="SMART" id="SM01152">
    <property type="entry name" value="DUF167"/>
    <property type="match status" value="1"/>
</dbReference>
<dbReference type="GeneID" id="68112967"/>
<dbReference type="VEuPathDB" id="AmoebaDB:NF0101710"/>
<dbReference type="Pfam" id="PF02594">
    <property type="entry name" value="DUF167"/>
    <property type="match status" value="1"/>
</dbReference>
<dbReference type="NCBIfam" id="TIGR00251">
    <property type="entry name" value="DUF167 family protein"/>
    <property type="match status" value="1"/>
</dbReference>
<reference evidence="3 4" key="1">
    <citation type="journal article" date="2019" name="Sci. Rep.">
        <title>Nanopore sequencing improves the draft genome of the human pathogenic amoeba Naegleria fowleri.</title>
        <authorList>
            <person name="Liechti N."/>
            <person name="Schurch N."/>
            <person name="Bruggmann R."/>
            <person name="Wittwer M."/>
        </authorList>
    </citation>
    <scope>NUCLEOTIDE SEQUENCE [LARGE SCALE GENOMIC DNA]</scope>
    <source>
        <strain evidence="3 4">ATCC 30894</strain>
    </source>
</reference>
<dbReference type="VEuPathDB" id="AmoebaDB:FDP41_005749"/>
<evidence type="ECO:0000256" key="1">
    <source>
        <dbReference type="ARBA" id="ARBA00010364"/>
    </source>
</evidence>
<dbReference type="GO" id="GO:0005737">
    <property type="term" value="C:cytoplasm"/>
    <property type="evidence" value="ECO:0007669"/>
    <property type="project" value="TreeGrafter"/>
</dbReference>
<comment type="similarity">
    <text evidence="1">Belongs to the UPF0235 family.</text>
</comment>
<dbReference type="SUPFAM" id="SSF69786">
    <property type="entry name" value="YggU-like"/>
    <property type="match status" value="1"/>
</dbReference>